<keyword evidence="8" id="KW-1185">Reference proteome</keyword>
<accession>A0A919F388</accession>
<dbReference type="Gene3D" id="3.30.559.30">
    <property type="entry name" value="Nonribosomal peptide synthetase, condensation domain"/>
    <property type="match status" value="3"/>
</dbReference>
<dbReference type="FunFam" id="1.10.1200.10:FF:000005">
    <property type="entry name" value="Nonribosomal peptide synthetase 1"/>
    <property type="match status" value="1"/>
</dbReference>
<dbReference type="PANTHER" id="PTHR45527">
    <property type="entry name" value="NONRIBOSOMAL PEPTIDE SYNTHETASE"/>
    <property type="match status" value="1"/>
</dbReference>
<feature type="domain" description="Carrier" evidence="6">
    <location>
        <begin position="1953"/>
        <end position="2028"/>
    </location>
</feature>
<dbReference type="Pfam" id="PF00668">
    <property type="entry name" value="Condensation"/>
    <property type="match status" value="3"/>
</dbReference>
<dbReference type="CDD" id="cd05930">
    <property type="entry name" value="A_NRPS"/>
    <property type="match status" value="1"/>
</dbReference>
<proteinExistence type="predicted"/>
<dbReference type="Pfam" id="PF00501">
    <property type="entry name" value="AMP-binding"/>
    <property type="match status" value="1"/>
</dbReference>
<dbReference type="InterPro" id="IPR023213">
    <property type="entry name" value="CAT-like_dom_sf"/>
</dbReference>
<dbReference type="InterPro" id="IPR025110">
    <property type="entry name" value="AMP-bd_C"/>
</dbReference>
<evidence type="ECO:0000256" key="3">
    <source>
        <dbReference type="ARBA" id="ARBA00022553"/>
    </source>
</evidence>
<dbReference type="GO" id="GO:0003824">
    <property type="term" value="F:catalytic activity"/>
    <property type="evidence" value="ECO:0007669"/>
    <property type="project" value="InterPro"/>
</dbReference>
<dbReference type="PANTHER" id="PTHR45527:SF1">
    <property type="entry name" value="FATTY ACID SYNTHASE"/>
    <property type="match status" value="1"/>
</dbReference>
<feature type="domain" description="Carrier" evidence="6">
    <location>
        <begin position="962"/>
        <end position="1036"/>
    </location>
</feature>
<dbReference type="SUPFAM" id="SSF47336">
    <property type="entry name" value="ACP-like"/>
    <property type="match status" value="2"/>
</dbReference>
<dbReference type="InterPro" id="IPR010071">
    <property type="entry name" value="AA_adenyl_dom"/>
</dbReference>
<evidence type="ECO:0000256" key="4">
    <source>
        <dbReference type="ARBA" id="ARBA00022737"/>
    </source>
</evidence>
<evidence type="ECO:0000313" key="8">
    <source>
        <dbReference type="Proteomes" id="UP000619355"/>
    </source>
</evidence>
<dbReference type="NCBIfam" id="TIGR01720">
    <property type="entry name" value="NRPS-para261"/>
    <property type="match status" value="1"/>
</dbReference>
<dbReference type="GO" id="GO:0008610">
    <property type="term" value="P:lipid biosynthetic process"/>
    <property type="evidence" value="ECO:0007669"/>
    <property type="project" value="UniProtKB-ARBA"/>
</dbReference>
<dbReference type="PROSITE" id="PS00455">
    <property type="entry name" value="AMP_BINDING"/>
    <property type="match status" value="1"/>
</dbReference>
<dbReference type="GO" id="GO:0044550">
    <property type="term" value="P:secondary metabolite biosynthetic process"/>
    <property type="evidence" value="ECO:0007669"/>
    <property type="project" value="TreeGrafter"/>
</dbReference>
<dbReference type="InterPro" id="IPR036736">
    <property type="entry name" value="ACP-like_sf"/>
</dbReference>
<dbReference type="SMART" id="SM00823">
    <property type="entry name" value="PKS_PP"/>
    <property type="match status" value="2"/>
</dbReference>
<dbReference type="InterPro" id="IPR010060">
    <property type="entry name" value="NRPS_synth"/>
</dbReference>
<dbReference type="InterPro" id="IPR006162">
    <property type="entry name" value="Ppantetheine_attach_site"/>
</dbReference>
<dbReference type="SUPFAM" id="SSF56801">
    <property type="entry name" value="Acetyl-CoA synthetase-like"/>
    <property type="match status" value="1"/>
</dbReference>
<dbReference type="Gene3D" id="3.30.300.30">
    <property type="match status" value="1"/>
</dbReference>
<dbReference type="GO" id="GO:0031177">
    <property type="term" value="F:phosphopantetheine binding"/>
    <property type="evidence" value="ECO:0007669"/>
    <property type="project" value="InterPro"/>
</dbReference>
<dbReference type="Gene3D" id="3.40.50.12780">
    <property type="entry name" value="N-terminal domain of ligase-like"/>
    <property type="match status" value="1"/>
</dbReference>
<keyword evidence="5" id="KW-0045">Antibiotic biosynthesis</keyword>
<reference evidence="8" key="1">
    <citation type="journal article" date="2019" name="Int. J. Syst. Evol. Microbiol.">
        <title>The Global Catalogue of Microorganisms (GCM) 10K type strain sequencing project: providing services to taxonomists for standard genome sequencing and annotation.</title>
        <authorList>
            <consortium name="The Broad Institute Genomics Platform"/>
            <consortium name="The Broad Institute Genome Sequencing Center for Infectious Disease"/>
            <person name="Wu L."/>
            <person name="Ma J."/>
        </authorList>
    </citation>
    <scope>NUCLEOTIDE SEQUENCE [LARGE SCALE GENOMIC DNA]</scope>
    <source>
        <strain evidence="8">JCM 4253</strain>
    </source>
</reference>
<comment type="cofactor">
    <cofactor evidence="1">
        <name>pantetheine 4'-phosphate</name>
        <dbReference type="ChEBI" id="CHEBI:47942"/>
    </cofactor>
</comment>
<keyword evidence="3" id="KW-0597">Phosphoprotein</keyword>
<dbReference type="FunFam" id="3.40.50.980:FF:000001">
    <property type="entry name" value="Non-ribosomal peptide synthetase"/>
    <property type="match status" value="1"/>
</dbReference>
<dbReference type="InterPro" id="IPR045851">
    <property type="entry name" value="AMP-bd_C_sf"/>
</dbReference>
<dbReference type="Proteomes" id="UP000619355">
    <property type="component" value="Unassembled WGS sequence"/>
</dbReference>
<dbReference type="InterPro" id="IPR000873">
    <property type="entry name" value="AMP-dep_synth/lig_dom"/>
</dbReference>
<gene>
    <name evidence="7" type="ORF">GCM10018980_73160</name>
</gene>
<dbReference type="EMBL" id="BNBF01000038">
    <property type="protein sequence ID" value="GHG75632.1"/>
    <property type="molecule type" value="Genomic_DNA"/>
</dbReference>
<evidence type="ECO:0000256" key="2">
    <source>
        <dbReference type="ARBA" id="ARBA00022450"/>
    </source>
</evidence>
<organism evidence="7 8">
    <name type="scientific">Streptomyces capoamus</name>
    <dbReference type="NCBI Taxonomy" id="68183"/>
    <lineage>
        <taxon>Bacteria</taxon>
        <taxon>Bacillati</taxon>
        <taxon>Actinomycetota</taxon>
        <taxon>Actinomycetes</taxon>
        <taxon>Kitasatosporales</taxon>
        <taxon>Streptomycetaceae</taxon>
        <taxon>Streptomyces</taxon>
    </lineage>
</organism>
<dbReference type="GO" id="GO:0017000">
    <property type="term" value="P:antibiotic biosynthetic process"/>
    <property type="evidence" value="ECO:0007669"/>
    <property type="project" value="UniProtKB-KW"/>
</dbReference>
<dbReference type="GO" id="GO:0043041">
    <property type="term" value="P:amino acid activation for nonribosomal peptide biosynthetic process"/>
    <property type="evidence" value="ECO:0007669"/>
    <property type="project" value="TreeGrafter"/>
</dbReference>
<comment type="caution">
    <text evidence="7">The sequence shown here is derived from an EMBL/GenBank/DDBJ whole genome shotgun (WGS) entry which is preliminary data.</text>
</comment>
<dbReference type="InterPro" id="IPR020806">
    <property type="entry name" value="PKS_PP-bd"/>
</dbReference>
<name>A0A919F388_9ACTN</name>
<protein>
    <recommendedName>
        <fullName evidence="6">Carrier domain-containing protein</fullName>
    </recommendedName>
</protein>
<dbReference type="PROSITE" id="PS00012">
    <property type="entry name" value="PHOSPHOPANTETHEINE"/>
    <property type="match status" value="1"/>
</dbReference>
<dbReference type="Pfam" id="PF13193">
    <property type="entry name" value="AMP-binding_C"/>
    <property type="match status" value="1"/>
</dbReference>
<dbReference type="InterPro" id="IPR009081">
    <property type="entry name" value="PP-bd_ACP"/>
</dbReference>
<dbReference type="NCBIfam" id="TIGR01733">
    <property type="entry name" value="AA-adenyl-dom"/>
    <property type="match status" value="1"/>
</dbReference>
<dbReference type="Pfam" id="PF00550">
    <property type="entry name" value="PP-binding"/>
    <property type="match status" value="2"/>
</dbReference>
<keyword evidence="2" id="KW-0596">Phosphopantetheine</keyword>
<keyword evidence="4" id="KW-0677">Repeat</keyword>
<dbReference type="Gene3D" id="1.10.1200.10">
    <property type="entry name" value="ACP-like"/>
    <property type="match status" value="2"/>
</dbReference>
<dbReference type="InterPro" id="IPR042099">
    <property type="entry name" value="ANL_N_sf"/>
</dbReference>
<sequence length="2045" mass="219051">MPAHDSLEAVLPLAPLQEGLFFHAQSALGGTDEYVSQAALRLDGPLDTTRLLAACRAAVQRHAALRASFLQRKNGRTVQLVHREVTVPCTELDLSDEGETGPRLARHLLDERTRGFDLGRPPLIRFSLLRTATERHVLVLTHHHILLDGWSLSGVLADLLALYAAGDDHLLPRPVPVTGYLSWLAKQDTAASLAAWRTALTGLAEPTLTAPGLTPARTLPDLTVAELAPQRTAALLRAARDRGLTLNTVAQVAWALVLASVTGSTDVVFGQTVSVRSAPVARIQDMVGLLVNSVPVRVRLDPGESLGALLDRVQREQSALAEHHHTGLSDIQRASGHSTLFDTFLSLGDPGAGAAPARSVDGLRIAPLTDEPEQSADQGARGSTHYPLSLVVVPGERLRLELTHRGEAFTERQARELLDRMTAALDAVVTAPHTPVAAVDLPGTAGSAALPDPYTPARGPAPGTTLPALFEEQARRTPGRVALSDRHRALGYREVNTAANRLARALVARGIGPEDTVAVMLSHGTELVVVLLAVLKAGAAYLPIDAALPAERVAFMLEDARPAVIVADGPPDSLPHGAVSPAGLAADQYPGTDLTDADRVRPLGPDNGAYVIYTSGSTGRPKGVQVEHRAMTAYLDFARHAYPGLAGTAVVQSPISFDFTVTGVFGTLTAGGRLHMAALGDPAPDGLGRPSFTKVTPSQLPLLTTTHTWLSPTRDLVIGGEQLTGEALGAWRVENTHATAVNEYGPTEATVGCMEYRIGPADTVAPGAVPVGRPVPGTAVHVLDPWLRPVPAGTPGEVYLAGPNLARGYVRRPGTTAQRFVANPFGAPGERMYLTGDIARWGHDGQLVYLGRNDGQLKVRGQRVEPTEIEAAVCAHPAVRHCAVDTRNGPKTHRLVAYVVLDGDLGPQALREHAAARLPASLVPDAFVPVPEIPLTSNGKLDRAALTAITLTTGDEAAAGRPPRSETERLLCRLFSEVLHTEVHSVDDGFFELGGDSIMSLQLVARARAEGLELSARQIFEHRTVAELAAVCGPLAPGRAPVRHDEGTGRFPAPPIVHRLRELSGPIASFNQSALLAVPARLGLQRLVAAVQALLDRHDALRLQLTDGVDLSVPPAGAVEARGCVHRVDISGDRTPEAVIADHAARAAERLDPRAGHLVEVVWYDAGDRPGRLLVMIHHLAVDAVSWRILLPDLHAAWMAAGTGEPALPAPVPTSLRRWCRALSEAAVTPRFTAQLDRWRRILAEARPQLTDRASDPERDVHGTARTLTVELPPAQAEALLTALPAAVRTSAEDVLLTALAVAAARLGAGDNGLLLDLEGHGRQDIGGLDLSRTVGWLTTLHPVLLAPGTTALDDASLLRALKTVKEQLRDMPDHGIGYGLLRHLNDRGRAVLGALPGPQVAFNYLGRYTADGESEWRPVAESAAPPTHPGMPLAHPLEINAVAEDHGGGPRLTANWTWAPALLPERQIRRLADEWTTVLHALADLADRGAAHGLTPSDVPLVRVTQDELESLEGDGPVADVLPLSPAQQGLLFHAHYEHGGPDVHTVQTVLDLEGDLDAARLRAACLALVRRHEALRARFTLLPSGEPVQVLADRVDVPWSERDVRGAGTAVVEQTLLEERLRPFDLARAPLLRWLLLRQDTHRHSLVLTHHHILTDGRSTAILLHELAHLYRNGANAARELPDPVPYRRHYAWLQRQDTAAAVTAARAAWRKTLSGTEPTLLAPYDDTARVRALPEQSAMELAEDTTAALRTLARDHGVTLNTVVQVAWALTLHHLTGADDVVFGATASIRTPEVPGHEDLVGLLINTVPVRIRLDARAALGELLRDVHRDQAELAAFRHLSLGDILREAGTGRLFDTCLVFENYAAPRPDEADPHPAALRITGMDGHDPYHYPVKLAVTPEQRLHLSFGHRPDLVPEPVAEQLARLFPALLRAMAAASSSAVGDLMLDPDALRRTRDDLAAHIAHVLGAERAGPDDDFFDQGADSLTALRLTARINAAFGRDLDVRTVAERRTARRLAPLCVSGAVVPPTTPTSRSMTKGTR</sequence>
<evidence type="ECO:0000313" key="7">
    <source>
        <dbReference type="EMBL" id="GHG75632.1"/>
    </source>
</evidence>
<dbReference type="RefSeq" id="WP_189986468.1">
    <property type="nucleotide sequence ID" value="NZ_BNBF01000038.1"/>
</dbReference>
<dbReference type="InterPro" id="IPR020845">
    <property type="entry name" value="AMP-binding_CS"/>
</dbReference>
<dbReference type="PROSITE" id="PS50075">
    <property type="entry name" value="CARRIER"/>
    <property type="match status" value="2"/>
</dbReference>
<dbReference type="InterPro" id="IPR001242">
    <property type="entry name" value="Condensation_dom"/>
</dbReference>
<evidence type="ECO:0000256" key="1">
    <source>
        <dbReference type="ARBA" id="ARBA00001957"/>
    </source>
</evidence>
<dbReference type="SUPFAM" id="SSF52777">
    <property type="entry name" value="CoA-dependent acyltransferases"/>
    <property type="match status" value="6"/>
</dbReference>
<evidence type="ECO:0000256" key="5">
    <source>
        <dbReference type="ARBA" id="ARBA00023194"/>
    </source>
</evidence>
<dbReference type="GO" id="GO:0005829">
    <property type="term" value="C:cytosol"/>
    <property type="evidence" value="ECO:0007669"/>
    <property type="project" value="TreeGrafter"/>
</dbReference>
<evidence type="ECO:0000259" key="6">
    <source>
        <dbReference type="PROSITE" id="PS50075"/>
    </source>
</evidence>
<dbReference type="Gene3D" id="3.30.559.10">
    <property type="entry name" value="Chloramphenicol acetyltransferase-like domain"/>
    <property type="match status" value="3"/>
</dbReference>